<reference evidence="1 2" key="1">
    <citation type="submission" date="2019-02" db="EMBL/GenBank/DDBJ databases">
        <title>Genomic Encyclopedia of Type Strains, Phase IV (KMG-IV): sequencing the most valuable type-strain genomes for metagenomic binning, comparative biology and taxonomic classification.</title>
        <authorList>
            <person name="Goeker M."/>
        </authorList>
    </citation>
    <scope>NUCLEOTIDE SEQUENCE [LARGE SCALE GENOMIC DNA]</scope>
    <source>
        <strain evidence="1 2">DSM 43045</strain>
    </source>
</reference>
<dbReference type="OrthoDB" id="5120662at2"/>
<proteinExistence type="predicted"/>
<accession>A0A4Q7MHY2</accession>
<evidence type="ECO:0000313" key="2">
    <source>
        <dbReference type="Proteomes" id="UP000293289"/>
    </source>
</evidence>
<organism evidence="1 2">
    <name type="scientific">Agromyces ramosus</name>
    <dbReference type="NCBI Taxonomy" id="33879"/>
    <lineage>
        <taxon>Bacteria</taxon>
        <taxon>Bacillati</taxon>
        <taxon>Actinomycetota</taxon>
        <taxon>Actinomycetes</taxon>
        <taxon>Micrococcales</taxon>
        <taxon>Microbacteriaceae</taxon>
        <taxon>Agromyces</taxon>
    </lineage>
</organism>
<sequence length="83" mass="8652">MSAPVLAAPRETFPAAPPGLTITAVGAGLWRVALPGGPVLGHIERRTHGDVERYAARRLVGGGVRAMALGEFWSAADAAECFR</sequence>
<dbReference type="EMBL" id="SGWY01000002">
    <property type="protein sequence ID" value="RZS66089.1"/>
    <property type="molecule type" value="Genomic_DNA"/>
</dbReference>
<dbReference type="RefSeq" id="WP_130352712.1">
    <property type="nucleotide sequence ID" value="NZ_SGWY01000002.1"/>
</dbReference>
<keyword evidence="2" id="KW-1185">Reference proteome</keyword>
<comment type="caution">
    <text evidence="1">The sequence shown here is derived from an EMBL/GenBank/DDBJ whole genome shotgun (WGS) entry which is preliminary data.</text>
</comment>
<protein>
    <submittedName>
        <fullName evidence="1">Uncharacterized protein</fullName>
    </submittedName>
</protein>
<dbReference type="Proteomes" id="UP000293289">
    <property type="component" value="Unassembled WGS sequence"/>
</dbReference>
<name>A0A4Q7MHY2_9MICO</name>
<dbReference type="AlphaFoldDB" id="A0A4Q7MHY2"/>
<evidence type="ECO:0000313" key="1">
    <source>
        <dbReference type="EMBL" id="RZS66089.1"/>
    </source>
</evidence>
<gene>
    <name evidence="1" type="ORF">EV187_1802</name>
</gene>